<evidence type="ECO:0000313" key="1">
    <source>
        <dbReference type="EMBL" id="EGD84872.2"/>
    </source>
</evidence>
<sequence>MGSVTAQIAMNKPVMVLTVRMATVPAMTALAGTAAKAKTAIMDIVSALTVKVVPAEIAITVDALGYNVAAAWLGLVCNGFGCIGCIGLGCNIPGRNSGGSRGGGGIDGCTGAGCCCSVSGGSQGGDKDGDRHGDNKPTSTASCIVRQTASICAEYCTVATDMAMVIMTPCTSTACVPTISCEPKGTTTTITSMSSDECPHVTPPVTIPPNVDPYNGCAPCLIGKAIHGPGIIAQDNTIARDLSQPSYVSLHKRGVAETVTNIGSCTFAKGNSTLAPEYTGATQYIAYAISNTLPKSQQMPR</sequence>
<organism evidence="1 2">
    <name type="scientific">Trichophyton rubrum (strain ATCC MYA-4607 / CBS 118892)</name>
    <name type="common">Athlete's foot fungus</name>
    <dbReference type="NCBI Taxonomy" id="559305"/>
    <lineage>
        <taxon>Eukaryota</taxon>
        <taxon>Fungi</taxon>
        <taxon>Dikarya</taxon>
        <taxon>Ascomycota</taxon>
        <taxon>Pezizomycotina</taxon>
        <taxon>Eurotiomycetes</taxon>
        <taxon>Eurotiomycetidae</taxon>
        <taxon>Onygenales</taxon>
        <taxon>Arthrodermataceae</taxon>
        <taxon>Trichophyton</taxon>
    </lineage>
</organism>
<dbReference type="InParanoid" id="F2SFA5"/>
<dbReference type="STRING" id="559305.F2SFA5"/>
<protein>
    <submittedName>
        <fullName evidence="1">Uncharacterized protein</fullName>
    </submittedName>
</protein>
<dbReference type="GeneID" id="10373905"/>
<keyword evidence="2" id="KW-1185">Reference proteome</keyword>
<reference evidence="2" key="1">
    <citation type="journal article" date="2012" name="MBio">
        <title>Comparative genome analysis of Trichophyton rubrum and related dermatophytes reveals candidate genes involved in infection.</title>
        <authorList>
            <person name="Martinez D.A."/>
            <person name="Oliver B.G."/>
            <person name="Graeser Y."/>
            <person name="Goldberg J.M."/>
            <person name="Li W."/>
            <person name="Martinez-Rossi N.M."/>
            <person name="Monod M."/>
            <person name="Shelest E."/>
            <person name="Barton R.C."/>
            <person name="Birch E."/>
            <person name="Brakhage A.A."/>
            <person name="Chen Z."/>
            <person name="Gurr S.J."/>
            <person name="Heiman D."/>
            <person name="Heitman J."/>
            <person name="Kosti I."/>
            <person name="Rossi A."/>
            <person name="Saif S."/>
            <person name="Samalova M."/>
            <person name="Saunders C.W."/>
            <person name="Shea T."/>
            <person name="Summerbell R.C."/>
            <person name="Xu J."/>
            <person name="Young S."/>
            <person name="Zeng Q."/>
            <person name="Birren B.W."/>
            <person name="Cuomo C.A."/>
            <person name="White T.C."/>
        </authorList>
    </citation>
    <scope>NUCLEOTIDE SEQUENCE [LARGE SCALE GENOMIC DNA]</scope>
    <source>
        <strain evidence="2">ATCC MYA-4607 / CBS 118892</strain>
    </source>
</reference>
<evidence type="ECO:0000313" key="2">
    <source>
        <dbReference type="Proteomes" id="UP000008864"/>
    </source>
</evidence>
<dbReference type="RefSeq" id="XP_047603676.1">
    <property type="nucleotide sequence ID" value="XM_047747712.1"/>
</dbReference>
<dbReference type="HOGENOM" id="CLU_924987_0_0_1"/>
<proteinExistence type="predicted"/>
<dbReference type="EMBL" id="GG700648">
    <property type="protein sequence ID" value="EGD84872.2"/>
    <property type="molecule type" value="Genomic_DNA"/>
</dbReference>
<accession>F2SFA5</accession>
<dbReference type="Proteomes" id="UP000008864">
    <property type="component" value="Unassembled WGS sequence"/>
</dbReference>
<name>F2SFA5_TRIRC</name>
<dbReference type="AlphaFoldDB" id="F2SFA5"/>
<gene>
    <name evidence="1" type="ORF">TERG_01145</name>
</gene>